<organism evidence="1 2">
    <name type="scientific">Pseudomonas syringae pv. viburni</name>
    <dbReference type="NCBI Taxonomy" id="251703"/>
    <lineage>
        <taxon>Bacteria</taxon>
        <taxon>Pseudomonadati</taxon>
        <taxon>Pseudomonadota</taxon>
        <taxon>Gammaproteobacteria</taxon>
        <taxon>Pseudomonadales</taxon>
        <taxon>Pseudomonadaceae</taxon>
        <taxon>Pseudomonas</taxon>
    </lineage>
</organism>
<comment type="caution">
    <text evidence="1">The sequence shown here is derived from an EMBL/GenBank/DDBJ whole genome shotgun (WGS) entry which is preliminary data.</text>
</comment>
<evidence type="ECO:0000313" key="2">
    <source>
        <dbReference type="Proteomes" id="UP000050317"/>
    </source>
</evidence>
<dbReference type="Proteomes" id="UP000050317">
    <property type="component" value="Unassembled WGS sequence"/>
</dbReference>
<dbReference type="AlphaFoldDB" id="A0A0Q0GET5"/>
<accession>A0A0Q0GET5</accession>
<protein>
    <submittedName>
        <fullName evidence="1">Uncharacterized protein</fullName>
    </submittedName>
</protein>
<proteinExistence type="predicted"/>
<sequence length="90" mass="10131">MGRHNMAVDHLAPNTFDQLLFNFCQVNQINPLDVVVGSRDGVVAFLEDTNLRIAWEGYHLKHARLRIISKTGNLKLPKPPIPWTAVCSPL</sequence>
<gene>
    <name evidence="1" type="ORF">ALO40_00880</name>
</gene>
<name>A0A0Q0GET5_9PSED</name>
<reference evidence="1 2" key="1">
    <citation type="submission" date="2015-09" db="EMBL/GenBank/DDBJ databases">
        <title>Genome announcement of multiple Pseudomonas syringae strains.</title>
        <authorList>
            <person name="Thakur S."/>
            <person name="Wang P.W."/>
            <person name="Gong Y."/>
            <person name="Weir B.S."/>
            <person name="Guttman D.S."/>
        </authorList>
    </citation>
    <scope>NUCLEOTIDE SEQUENCE [LARGE SCALE GENOMIC DNA]</scope>
    <source>
        <strain evidence="1 2">ICMP3963</strain>
    </source>
</reference>
<dbReference type="EMBL" id="LJRR01000339">
    <property type="protein sequence ID" value="KPZ11998.1"/>
    <property type="molecule type" value="Genomic_DNA"/>
</dbReference>
<evidence type="ECO:0000313" key="1">
    <source>
        <dbReference type="EMBL" id="KPZ11998.1"/>
    </source>
</evidence>
<dbReference type="PATRIC" id="fig|251703.9.peg.1203"/>